<feature type="compositionally biased region" description="Polar residues" evidence="6">
    <location>
        <begin position="148"/>
        <end position="170"/>
    </location>
</feature>
<evidence type="ECO:0000256" key="2">
    <source>
        <dbReference type="ARBA" id="ARBA00022723"/>
    </source>
</evidence>
<dbReference type="GO" id="GO:0000981">
    <property type="term" value="F:DNA-binding transcription factor activity, RNA polymerase II-specific"/>
    <property type="evidence" value="ECO:0007669"/>
    <property type="project" value="InterPro"/>
</dbReference>
<dbReference type="GO" id="GO:0005634">
    <property type="term" value="C:nucleus"/>
    <property type="evidence" value="ECO:0007669"/>
    <property type="project" value="UniProtKB-SubCell"/>
</dbReference>
<evidence type="ECO:0000256" key="3">
    <source>
        <dbReference type="ARBA" id="ARBA00023015"/>
    </source>
</evidence>
<comment type="caution">
    <text evidence="8">The sequence shown here is derived from an EMBL/GenBank/DDBJ whole genome shotgun (WGS) entry which is preliminary data.</text>
</comment>
<organism evidence="8 9">
    <name type="scientific">Trichoderma guizhouense</name>
    <dbReference type="NCBI Taxonomy" id="1491466"/>
    <lineage>
        <taxon>Eukaryota</taxon>
        <taxon>Fungi</taxon>
        <taxon>Dikarya</taxon>
        <taxon>Ascomycota</taxon>
        <taxon>Pezizomycotina</taxon>
        <taxon>Sordariomycetes</taxon>
        <taxon>Hypocreomycetidae</taxon>
        <taxon>Hypocreales</taxon>
        <taxon>Hypocreaceae</taxon>
        <taxon>Trichoderma</taxon>
    </lineage>
</organism>
<keyword evidence="3" id="KW-0805">Transcription regulation</keyword>
<feature type="compositionally biased region" description="Basic and acidic residues" evidence="6">
    <location>
        <begin position="105"/>
        <end position="114"/>
    </location>
</feature>
<feature type="region of interest" description="Disordered" evidence="6">
    <location>
        <begin position="712"/>
        <end position="758"/>
    </location>
</feature>
<dbReference type="PANTHER" id="PTHR47338">
    <property type="entry name" value="ZN(II)2CYS6 TRANSCRIPTION FACTOR (EUROFUNG)-RELATED"/>
    <property type="match status" value="1"/>
</dbReference>
<dbReference type="SMART" id="SM00906">
    <property type="entry name" value="Fungal_trans"/>
    <property type="match status" value="1"/>
</dbReference>
<name>A0A1T3C959_9HYPO</name>
<protein>
    <recommendedName>
        <fullName evidence="7">Zn(2)-C6 fungal-type domain-containing protein</fullName>
    </recommendedName>
</protein>
<evidence type="ECO:0000259" key="7">
    <source>
        <dbReference type="PROSITE" id="PS50048"/>
    </source>
</evidence>
<dbReference type="PROSITE" id="PS00463">
    <property type="entry name" value="ZN2_CY6_FUNGAL_1"/>
    <property type="match status" value="1"/>
</dbReference>
<evidence type="ECO:0000256" key="1">
    <source>
        <dbReference type="ARBA" id="ARBA00004123"/>
    </source>
</evidence>
<accession>A0A1T3C959</accession>
<keyword evidence="2" id="KW-0479">Metal-binding</keyword>
<dbReference type="SUPFAM" id="SSF57701">
    <property type="entry name" value="Zn2/Cys6 DNA-binding domain"/>
    <property type="match status" value="1"/>
</dbReference>
<dbReference type="Proteomes" id="UP000191004">
    <property type="component" value="Unassembled WGS sequence"/>
</dbReference>
<evidence type="ECO:0000256" key="6">
    <source>
        <dbReference type="SAM" id="MobiDB-lite"/>
    </source>
</evidence>
<dbReference type="CDD" id="cd00067">
    <property type="entry name" value="GAL4"/>
    <property type="match status" value="1"/>
</dbReference>
<dbReference type="CDD" id="cd12148">
    <property type="entry name" value="fungal_TF_MHR"/>
    <property type="match status" value="1"/>
</dbReference>
<dbReference type="PROSITE" id="PS50048">
    <property type="entry name" value="ZN2_CY6_FUNGAL_2"/>
    <property type="match status" value="1"/>
</dbReference>
<gene>
    <name evidence="8" type="ORF">A0O28_0045490</name>
</gene>
<dbReference type="Gene3D" id="4.10.240.10">
    <property type="entry name" value="Zn(2)-C6 fungal-type DNA-binding domain"/>
    <property type="match status" value="1"/>
</dbReference>
<sequence length="882" mass="98818">MSTADPAEQPHALQPPAKPKKPLSCISCKVRKLKCDHQRPACTRCVRIESECIYPEARRKPTLQRSNVKELEARLAQVEGYLKQAGKSSLDVGKSNLPVNSDAEDVSKDQHSGAETDEDDGDTDLDEQITPTDDFLAQNDPFGRGETANRTTQESQLPFETPGMNDQTSSTFSNRQLVDLGMSESIPPFEVIEELHNSFFSTQYHYMPAIHSGRYYKDFYGAPLRKPPMCLQYAIWAMGALWHPKYDRVADIFYNRARQYAQADEMKVRQKYKSPTRQRANEYKDEGEHFITIRHAQAWALITCYEARAMLYTRASMSAARCCRLVQMMALDKLDIINDNGPATLVPPIDWTELEERRRVFWVAFSIDAQGSIATGWPSLIHVEDIMTRLPASEEAFASGQEEDTPYLDDALKGAPYGGFSASLILNHILTAIMSHVHLIKPSDHPEDIMNGTFWKRHRRLDNQLSCLFMFMPDRFRLPDNLRDPLATYINLNFHASVICLHHVALETIEKNELDDSLRKDSLCLLKNAAEEIVSIVKMTSHRSSLFSNPLCAFSLYCATTVYVYLAKQDPLSEINPADLSSLELIINAMEAMGRIHMITCAFLQQACLDIDNNGLSGSIKLPILYQYRNLFGGPASNIPLLARSPISRHTQMSSPLPGRLPLDKPLGQRRPMHLRMTKSVPLLTGVTASMSRMGITDSFRPSLGAIARNLAPQSNDNAHKRKRQYSNSQPSSSRVGGFVGTSATGRRSEDGDSARSNAMYPSMTTLVQQQEAMVIPQDPMIDGDFMARGQTDSPSFSYIPLGQPAGSLLDSGDGHSFPGAEQSTFSDHHEADFQHYQNDTPLRSWQPMDNEALTFSETMSFPTDADISGNPLDFFNHDFTS</sequence>
<dbReference type="InterPro" id="IPR007219">
    <property type="entry name" value="XnlR_reg_dom"/>
</dbReference>
<dbReference type="GO" id="GO:0003677">
    <property type="term" value="F:DNA binding"/>
    <property type="evidence" value="ECO:0007669"/>
    <property type="project" value="InterPro"/>
</dbReference>
<keyword evidence="5" id="KW-0539">Nucleus</keyword>
<dbReference type="GO" id="GO:0008270">
    <property type="term" value="F:zinc ion binding"/>
    <property type="evidence" value="ECO:0007669"/>
    <property type="project" value="InterPro"/>
</dbReference>
<dbReference type="EMBL" id="LVVK01000022">
    <property type="protein sequence ID" value="OPB37637.1"/>
    <property type="molecule type" value="Genomic_DNA"/>
</dbReference>
<dbReference type="OrthoDB" id="4456959at2759"/>
<keyword evidence="9" id="KW-1185">Reference proteome</keyword>
<reference evidence="8 9" key="1">
    <citation type="submission" date="2016-04" db="EMBL/GenBank/DDBJ databases">
        <title>Multiple horizontal gene transfer events from other fungi enriched the ability of the initially mycotrophic fungus Trichoderma (Ascomycota) to feed on dead plant biomass.</title>
        <authorList>
            <person name="Atanasova L."/>
            <person name="Chenthamara K."/>
            <person name="Zhang J."/>
            <person name="Grujic M."/>
            <person name="Henrissat B."/>
            <person name="Kuo A."/>
            <person name="Aertz A."/>
            <person name="Salamov A."/>
            <person name="Lipzen A."/>
            <person name="Labutti K."/>
            <person name="Barry K."/>
            <person name="Miao Y."/>
            <person name="Rahimi M.J."/>
            <person name="Shen Q."/>
            <person name="Grigoriev I.V."/>
            <person name="Kubicek C.P."/>
            <person name="Druzhinina I.S."/>
        </authorList>
    </citation>
    <scope>NUCLEOTIDE SEQUENCE [LARGE SCALE GENOMIC DNA]</scope>
    <source>
        <strain evidence="8 9">NJAU 4742</strain>
    </source>
</reference>
<feature type="domain" description="Zn(2)-C6 fungal-type" evidence="7">
    <location>
        <begin position="24"/>
        <end position="54"/>
    </location>
</feature>
<dbReference type="GO" id="GO:0006351">
    <property type="term" value="P:DNA-templated transcription"/>
    <property type="evidence" value="ECO:0007669"/>
    <property type="project" value="InterPro"/>
</dbReference>
<dbReference type="InterPro" id="IPR001138">
    <property type="entry name" value="Zn2Cys6_DnaBD"/>
</dbReference>
<proteinExistence type="predicted"/>
<dbReference type="InterPro" id="IPR036864">
    <property type="entry name" value="Zn2-C6_fun-type_DNA-bd_sf"/>
</dbReference>
<evidence type="ECO:0000256" key="5">
    <source>
        <dbReference type="ARBA" id="ARBA00023242"/>
    </source>
</evidence>
<feature type="compositionally biased region" description="Polar residues" evidence="6">
    <location>
        <begin position="726"/>
        <end position="735"/>
    </location>
</feature>
<dbReference type="SMART" id="SM00066">
    <property type="entry name" value="GAL4"/>
    <property type="match status" value="1"/>
</dbReference>
<dbReference type="Pfam" id="PF00172">
    <property type="entry name" value="Zn_clus"/>
    <property type="match status" value="1"/>
</dbReference>
<evidence type="ECO:0000256" key="4">
    <source>
        <dbReference type="ARBA" id="ARBA00023163"/>
    </source>
</evidence>
<feature type="region of interest" description="Disordered" evidence="6">
    <location>
        <begin position="89"/>
        <end position="170"/>
    </location>
</feature>
<feature type="region of interest" description="Disordered" evidence="6">
    <location>
        <begin position="1"/>
        <end position="22"/>
    </location>
</feature>
<evidence type="ECO:0000313" key="9">
    <source>
        <dbReference type="Proteomes" id="UP000191004"/>
    </source>
</evidence>
<evidence type="ECO:0000313" key="8">
    <source>
        <dbReference type="EMBL" id="OPB37637.1"/>
    </source>
</evidence>
<dbReference type="AlphaFoldDB" id="A0A1T3C959"/>
<comment type="subcellular location">
    <subcellularLocation>
        <location evidence="1">Nucleus</location>
    </subcellularLocation>
</comment>
<dbReference type="InterPro" id="IPR050815">
    <property type="entry name" value="TF_fung"/>
</dbReference>
<keyword evidence="4" id="KW-0804">Transcription</keyword>
<feature type="compositionally biased region" description="Acidic residues" evidence="6">
    <location>
        <begin position="115"/>
        <end position="127"/>
    </location>
</feature>
<dbReference type="PANTHER" id="PTHR47338:SF10">
    <property type="entry name" value="TRANSCRIPTION FACTOR DOMAIN-CONTAINING PROTEIN-RELATED"/>
    <property type="match status" value="1"/>
</dbReference>
<dbReference type="Pfam" id="PF04082">
    <property type="entry name" value="Fungal_trans"/>
    <property type="match status" value="1"/>
</dbReference>